<dbReference type="GO" id="GO:0051028">
    <property type="term" value="P:mRNA transport"/>
    <property type="evidence" value="ECO:0007669"/>
    <property type="project" value="UniProtKB-KW"/>
</dbReference>
<keyword evidence="9" id="KW-0539">Nucleus</keyword>
<dbReference type="GO" id="GO:0005868">
    <property type="term" value="C:cytoplasmic dynein complex"/>
    <property type="evidence" value="ECO:0007669"/>
    <property type="project" value="TreeGrafter"/>
</dbReference>
<keyword evidence="12" id="KW-1185">Reference proteome</keyword>
<dbReference type="PANTHER" id="PTHR11886">
    <property type="entry name" value="DYNEIN LIGHT CHAIN"/>
    <property type="match status" value="1"/>
</dbReference>
<keyword evidence="6" id="KW-0509">mRNA transport</keyword>
<dbReference type="CDD" id="cd21452">
    <property type="entry name" value="DLC-like_DYNLL1_DYNLL2"/>
    <property type="match status" value="1"/>
</dbReference>
<dbReference type="PANTHER" id="PTHR11886:SF35">
    <property type="entry name" value="DYNEIN LIGHT CHAIN"/>
    <property type="match status" value="1"/>
</dbReference>
<keyword evidence="10" id="KW-0243">Dynein</keyword>
<dbReference type="GO" id="GO:0015031">
    <property type="term" value="P:protein transport"/>
    <property type="evidence" value="ECO:0007669"/>
    <property type="project" value="UniProtKB-KW"/>
</dbReference>
<dbReference type="EMBL" id="UYRU01070913">
    <property type="protein sequence ID" value="VDN20400.1"/>
    <property type="molecule type" value="Genomic_DNA"/>
</dbReference>
<dbReference type="Pfam" id="PF01221">
    <property type="entry name" value="Dynein_light"/>
    <property type="match status" value="1"/>
</dbReference>
<dbReference type="GO" id="GO:0007017">
    <property type="term" value="P:microtubule-based process"/>
    <property type="evidence" value="ECO:0007669"/>
    <property type="project" value="InterPro"/>
</dbReference>
<evidence type="ECO:0000313" key="12">
    <source>
        <dbReference type="Proteomes" id="UP000281553"/>
    </source>
</evidence>
<comment type="subcellular location">
    <subcellularLocation>
        <location evidence="2 10">Cytoplasm</location>
        <location evidence="2 10">Cytoskeleton</location>
    </subcellularLocation>
    <subcellularLocation>
        <location evidence="1">Nucleus</location>
    </subcellularLocation>
</comment>
<evidence type="ECO:0000256" key="5">
    <source>
        <dbReference type="ARBA" id="ARBA00022701"/>
    </source>
</evidence>
<dbReference type="InterPro" id="IPR037177">
    <property type="entry name" value="DLC_sf"/>
</dbReference>
<keyword evidence="10" id="KW-0505">Motor protein</keyword>
<sequence>MANDMKVDIRSSDMSPELEESAAKIVLLAASKFEVEKDMAAFVKKEFDTLHGETWHCIVGKDFGSYVTHVKDGFIYAYVGDLAFELYKTV</sequence>
<keyword evidence="7" id="KW-0653">Protein transport</keyword>
<reference evidence="11 12" key="1">
    <citation type="submission" date="2018-11" db="EMBL/GenBank/DDBJ databases">
        <authorList>
            <consortium name="Pathogen Informatics"/>
        </authorList>
    </citation>
    <scope>NUCLEOTIDE SEQUENCE [LARGE SCALE GENOMIC DNA]</scope>
</reference>
<keyword evidence="3" id="KW-0813">Transport</keyword>
<proteinExistence type="inferred from homology"/>
<organism evidence="11 12">
    <name type="scientific">Dibothriocephalus latus</name>
    <name type="common">Fish tapeworm</name>
    <name type="synonym">Diphyllobothrium latum</name>
    <dbReference type="NCBI Taxonomy" id="60516"/>
    <lineage>
        <taxon>Eukaryota</taxon>
        <taxon>Metazoa</taxon>
        <taxon>Spiralia</taxon>
        <taxon>Lophotrochozoa</taxon>
        <taxon>Platyhelminthes</taxon>
        <taxon>Cestoda</taxon>
        <taxon>Eucestoda</taxon>
        <taxon>Diphyllobothriidea</taxon>
        <taxon>Diphyllobothriidae</taxon>
        <taxon>Dibothriocephalus</taxon>
    </lineage>
</organism>
<dbReference type="InterPro" id="IPR001372">
    <property type="entry name" value="Dynein_light_chain_typ-1/2"/>
</dbReference>
<evidence type="ECO:0000256" key="2">
    <source>
        <dbReference type="ARBA" id="ARBA00004245"/>
    </source>
</evidence>
<dbReference type="GO" id="GO:0005874">
    <property type="term" value="C:microtubule"/>
    <property type="evidence" value="ECO:0007669"/>
    <property type="project" value="UniProtKB-KW"/>
</dbReference>
<dbReference type="SUPFAM" id="SSF54648">
    <property type="entry name" value="DLC"/>
    <property type="match status" value="1"/>
</dbReference>
<evidence type="ECO:0000256" key="10">
    <source>
        <dbReference type="RuleBase" id="RU365010"/>
    </source>
</evidence>
<keyword evidence="4 10" id="KW-0963">Cytoplasm</keyword>
<dbReference type="FunFam" id="3.30.740.10:FF:000005">
    <property type="entry name" value="Dynein light chain"/>
    <property type="match status" value="1"/>
</dbReference>
<keyword evidence="5 10" id="KW-0493">Microtubule</keyword>
<dbReference type="GO" id="GO:0005634">
    <property type="term" value="C:nucleus"/>
    <property type="evidence" value="ECO:0007669"/>
    <property type="project" value="UniProtKB-SubCell"/>
</dbReference>
<dbReference type="OrthoDB" id="6506078at2759"/>
<evidence type="ECO:0000256" key="4">
    <source>
        <dbReference type="ARBA" id="ARBA00022490"/>
    </source>
</evidence>
<protein>
    <recommendedName>
        <fullName evidence="10">Dynein light chain</fullName>
    </recommendedName>
</protein>
<name>A0A3P7M3I9_DIBLA</name>
<dbReference type="GO" id="GO:0045505">
    <property type="term" value="F:dynein intermediate chain binding"/>
    <property type="evidence" value="ECO:0007669"/>
    <property type="project" value="TreeGrafter"/>
</dbReference>
<keyword evidence="8 10" id="KW-0206">Cytoskeleton</keyword>
<comment type="similarity">
    <text evidence="10">Belongs to the dynein light chain family.</text>
</comment>
<evidence type="ECO:0000256" key="1">
    <source>
        <dbReference type="ARBA" id="ARBA00004123"/>
    </source>
</evidence>
<dbReference type="Proteomes" id="UP000281553">
    <property type="component" value="Unassembled WGS sequence"/>
</dbReference>
<evidence type="ECO:0000256" key="7">
    <source>
        <dbReference type="ARBA" id="ARBA00022927"/>
    </source>
</evidence>
<dbReference type="Gene3D" id="3.30.740.10">
    <property type="entry name" value="Protein Inhibitor Of Neuronal Nitric Oxide Synthase"/>
    <property type="match status" value="1"/>
</dbReference>
<evidence type="ECO:0000313" key="11">
    <source>
        <dbReference type="EMBL" id="VDN20400.1"/>
    </source>
</evidence>
<evidence type="ECO:0000256" key="8">
    <source>
        <dbReference type="ARBA" id="ARBA00023212"/>
    </source>
</evidence>
<evidence type="ECO:0000256" key="9">
    <source>
        <dbReference type="ARBA" id="ARBA00023242"/>
    </source>
</evidence>
<evidence type="ECO:0000256" key="6">
    <source>
        <dbReference type="ARBA" id="ARBA00022816"/>
    </source>
</evidence>
<gene>
    <name evidence="11" type="ORF">DILT_LOCUS13613</name>
</gene>
<accession>A0A3P7M3I9</accession>
<dbReference type="SMART" id="SM01375">
    <property type="entry name" value="Dynein_light"/>
    <property type="match status" value="1"/>
</dbReference>
<dbReference type="AlphaFoldDB" id="A0A3P7M3I9"/>
<evidence type="ECO:0000256" key="3">
    <source>
        <dbReference type="ARBA" id="ARBA00022448"/>
    </source>
</evidence>